<feature type="region of interest" description="Disordered" evidence="4">
    <location>
        <begin position="187"/>
        <end position="207"/>
    </location>
</feature>
<keyword evidence="2" id="KW-0238">DNA-binding</keyword>
<keyword evidence="3" id="KW-0804">Transcription</keyword>
<evidence type="ECO:0000256" key="4">
    <source>
        <dbReference type="SAM" id="MobiDB-lite"/>
    </source>
</evidence>
<feature type="region of interest" description="Disordered" evidence="4">
    <location>
        <begin position="1"/>
        <end position="20"/>
    </location>
</feature>
<dbReference type="InterPro" id="IPR052362">
    <property type="entry name" value="HTH-GbsR_regulator"/>
</dbReference>
<evidence type="ECO:0000256" key="3">
    <source>
        <dbReference type="ARBA" id="ARBA00023163"/>
    </source>
</evidence>
<dbReference type="AlphaFoldDB" id="A0A2S9YQ36"/>
<sequence length="221" mass="24277">MSTNDERPAAPADDPDDVVARSQGQVSDVMGDIAEFWGFTRTMGRIFGLLYMSPEPLDQSTVRTRLSISAGSASTTMTALLEWGVLHREGRLYVAETNFFKLITAVLRQREAARVQQGIGAAQQVVAQLRAADQDDERVRFALQRAEHMLGFFEMGGSFLEAFVERSPIRAILNGLARTASRLRPAPLPGRLTAASDPHDLDADDEHDAACVPDTYDRIDA</sequence>
<dbReference type="OrthoDB" id="5514564at2"/>
<evidence type="ECO:0000256" key="2">
    <source>
        <dbReference type="ARBA" id="ARBA00023125"/>
    </source>
</evidence>
<dbReference type="GO" id="GO:0003677">
    <property type="term" value="F:DNA binding"/>
    <property type="evidence" value="ECO:0007669"/>
    <property type="project" value="UniProtKB-KW"/>
</dbReference>
<dbReference type="InterPro" id="IPR036388">
    <property type="entry name" value="WH-like_DNA-bd_sf"/>
</dbReference>
<name>A0A2S9YQ36_9BACT</name>
<organism evidence="5 6">
    <name type="scientific">Enhygromyxa salina</name>
    <dbReference type="NCBI Taxonomy" id="215803"/>
    <lineage>
        <taxon>Bacteria</taxon>
        <taxon>Pseudomonadati</taxon>
        <taxon>Myxococcota</taxon>
        <taxon>Polyangia</taxon>
        <taxon>Nannocystales</taxon>
        <taxon>Nannocystaceae</taxon>
        <taxon>Enhygromyxa</taxon>
    </lineage>
</organism>
<protein>
    <recommendedName>
        <fullName evidence="7">HTH-type transcriptional regulator</fullName>
    </recommendedName>
</protein>
<dbReference type="Proteomes" id="UP000238823">
    <property type="component" value="Unassembled WGS sequence"/>
</dbReference>
<proteinExistence type="predicted"/>
<dbReference type="RefSeq" id="WP_106089927.1">
    <property type="nucleotide sequence ID" value="NZ_PVNL01000057.1"/>
</dbReference>
<accession>A0A2S9YQ36</accession>
<evidence type="ECO:0000313" key="5">
    <source>
        <dbReference type="EMBL" id="PRQ07211.1"/>
    </source>
</evidence>
<dbReference type="Gene3D" id="1.10.10.10">
    <property type="entry name" value="Winged helix-like DNA-binding domain superfamily/Winged helix DNA-binding domain"/>
    <property type="match status" value="1"/>
</dbReference>
<dbReference type="EMBL" id="PVNL01000057">
    <property type="protein sequence ID" value="PRQ07211.1"/>
    <property type="molecule type" value="Genomic_DNA"/>
</dbReference>
<keyword evidence="1" id="KW-0805">Transcription regulation</keyword>
<dbReference type="PANTHER" id="PTHR38465:SF1">
    <property type="entry name" value="HTH-TYPE TRANSCRIPTIONAL REGULATOR MJ1563-RELATED"/>
    <property type="match status" value="1"/>
</dbReference>
<gene>
    <name evidence="5" type="ORF">ENSA7_29180</name>
</gene>
<reference evidence="5 6" key="1">
    <citation type="submission" date="2018-03" db="EMBL/GenBank/DDBJ databases">
        <title>Draft Genome Sequences of the Obligatory Marine Myxobacteria Enhygromyxa salina SWB007.</title>
        <authorList>
            <person name="Poehlein A."/>
            <person name="Moghaddam J.A."/>
            <person name="Harms H."/>
            <person name="Alanjari M."/>
            <person name="Koenig G.M."/>
            <person name="Daniel R."/>
            <person name="Schaeberle T.F."/>
        </authorList>
    </citation>
    <scope>NUCLEOTIDE SEQUENCE [LARGE SCALE GENOMIC DNA]</scope>
    <source>
        <strain evidence="5 6">SWB007</strain>
    </source>
</reference>
<evidence type="ECO:0000313" key="6">
    <source>
        <dbReference type="Proteomes" id="UP000238823"/>
    </source>
</evidence>
<dbReference type="PANTHER" id="PTHR38465">
    <property type="entry name" value="HTH-TYPE TRANSCRIPTIONAL REGULATOR MJ1563-RELATED"/>
    <property type="match status" value="1"/>
</dbReference>
<comment type="caution">
    <text evidence="5">The sequence shown here is derived from an EMBL/GenBank/DDBJ whole genome shotgun (WGS) entry which is preliminary data.</text>
</comment>
<evidence type="ECO:0000256" key="1">
    <source>
        <dbReference type="ARBA" id="ARBA00023015"/>
    </source>
</evidence>
<dbReference type="SUPFAM" id="SSF46785">
    <property type="entry name" value="Winged helix' DNA-binding domain"/>
    <property type="match status" value="1"/>
</dbReference>
<evidence type="ECO:0008006" key="7">
    <source>
        <dbReference type="Google" id="ProtNLM"/>
    </source>
</evidence>
<dbReference type="InterPro" id="IPR036390">
    <property type="entry name" value="WH_DNA-bd_sf"/>
</dbReference>